<feature type="signal peptide" evidence="2">
    <location>
        <begin position="1"/>
        <end position="27"/>
    </location>
</feature>
<protein>
    <recommendedName>
        <fullName evidence="5">Collagen-like protein</fullName>
    </recommendedName>
</protein>
<feature type="region of interest" description="Disordered" evidence="1">
    <location>
        <begin position="66"/>
        <end position="101"/>
    </location>
</feature>
<evidence type="ECO:0000256" key="1">
    <source>
        <dbReference type="SAM" id="MobiDB-lite"/>
    </source>
</evidence>
<keyword evidence="4" id="KW-1185">Reference proteome</keyword>
<organism evidence="3 4">
    <name type="scientific">Nocardioides cavernae</name>
    <dbReference type="NCBI Taxonomy" id="1921566"/>
    <lineage>
        <taxon>Bacteria</taxon>
        <taxon>Bacillati</taxon>
        <taxon>Actinomycetota</taxon>
        <taxon>Actinomycetes</taxon>
        <taxon>Propionibacteriales</taxon>
        <taxon>Nocardioidaceae</taxon>
        <taxon>Nocardioides</taxon>
    </lineage>
</organism>
<keyword evidence="2" id="KW-0732">Signal</keyword>
<evidence type="ECO:0000256" key="2">
    <source>
        <dbReference type="SAM" id="SignalP"/>
    </source>
</evidence>
<evidence type="ECO:0000313" key="3">
    <source>
        <dbReference type="EMBL" id="NYE36065.1"/>
    </source>
</evidence>
<accession>A0A7Y9H157</accession>
<reference evidence="3 4" key="2">
    <citation type="submission" date="2020-08" db="EMBL/GenBank/DDBJ databases">
        <title>The Agave Microbiome: Exploring the role of microbial communities in plant adaptations to desert environments.</title>
        <authorList>
            <person name="Partida-Martinez L.P."/>
        </authorList>
    </citation>
    <scope>NUCLEOTIDE SEQUENCE [LARGE SCALE GENOMIC DNA]</scope>
    <source>
        <strain evidence="3 4">AT2.17</strain>
    </source>
</reference>
<dbReference type="EMBL" id="JACCBW010000001">
    <property type="protein sequence ID" value="NYE36065.1"/>
    <property type="molecule type" value="Genomic_DNA"/>
</dbReference>
<dbReference type="Pfam" id="PF01391">
    <property type="entry name" value="Collagen"/>
    <property type="match status" value="1"/>
</dbReference>
<name>A0A7Y9H157_9ACTN</name>
<feature type="chain" id="PRO_5038557708" description="Collagen-like protein" evidence="2">
    <location>
        <begin position="28"/>
        <end position="194"/>
    </location>
</feature>
<reference evidence="3 4" key="1">
    <citation type="submission" date="2020-07" db="EMBL/GenBank/DDBJ databases">
        <authorList>
            <person name="Partida-Martinez L."/>
            <person name="Huntemann M."/>
            <person name="Clum A."/>
            <person name="Wang J."/>
            <person name="Palaniappan K."/>
            <person name="Ritter S."/>
            <person name="Chen I.-M."/>
            <person name="Stamatis D."/>
            <person name="Reddy T."/>
            <person name="O'Malley R."/>
            <person name="Daum C."/>
            <person name="Shapiro N."/>
            <person name="Ivanova N."/>
            <person name="Kyrpides N."/>
            <person name="Woyke T."/>
        </authorList>
    </citation>
    <scope>NUCLEOTIDE SEQUENCE [LARGE SCALE GENOMIC DNA]</scope>
    <source>
        <strain evidence="3 4">AT2.17</strain>
    </source>
</reference>
<sequence>MRLSRKTTTSTTSVVTAALLLALVAAATVAVGSATGAGRTPSSLTACAAKDGGSLRLVAKKKACRPDERPVTWGKRGPRGAPGTNGVDGTNGAVGPQGPAGAPGMSGYQVVEELTPVNGFLFGTFYATCPAGKRVVGGGATAVTEEGIEQATDTFTVLSQSPTADGRRYYAGVYNTGTVVKRFVVRAICVSATT</sequence>
<dbReference type="Proteomes" id="UP000549911">
    <property type="component" value="Unassembled WGS sequence"/>
</dbReference>
<gene>
    <name evidence="3" type="ORF">F4692_001169</name>
</gene>
<comment type="caution">
    <text evidence="3">The sequence shown here is derived from an EMBL/GenBank/DDBJ whole genome shotgun (WGS) entry which is preliminary data.</text>
</comment>
<evidence type="ECO:0008006" key="5">
    <source>
        <dbReference type="Google" id="ProtNLM"/>
    </source>
</evidence>
<evidence type="ECO:0000313" key="4">
    <source>
        <dbReference type="Proteomes" id="UP000549911"/>
    </source>
</evidence>
<dbReference type="RefSeq" id="WP_179618648.1">
    <property type="nucleotide sequence ID" value="NZ_JACCBW010000001.1"/>
</dbReference>
<dbReference type="AlphaFoldDB" id="A0A7Y9H157"/>
<dbReference type="InterPro" id="IPR008160">
    <property type="entry name" value="Collagen"/>
</dbReference>
<proteinExistence type="predicted"/>